<reference evidence="4 5" key="1">
    <citation type="submission" date="2019-06" db="EMBL/GenBank/DDBJ databases">
        <title>Sorghum-associated microbial communities from plants grown in Nebraska, USA.</title>
        <authorList>
            <person name="Schachtman D."/>
        </authorList>
    </citation>
    <scope>NUCLEOTIDE SEQUENCE [LARGE SCALE GENOMIC DNA]</scope>
    <source>
        <strain evidence="4 5">1209</strain>
    </source>
</reference>
<organism evidence="4 5">
    <name type="scientific">Chitinophaga polysaccharea</name>
    <dbReference type="NCBI Taxonomy" id="1293035"/>
    <lineage>
        <taxon>Bacteria</taxon>
        <taxon>Pseudomonadati</taxon>
        <taxon>Bacteroidota</taxon>
        <taxon>Chitinophagia</taxon>
        <taxon>Chitinophagales</taxon>
        <taxon>Chitinophagaceae</taxon>
        <taxon>Chitinophaga</taxon>
    </lineage>
</organism>
<dbReference type="InterPro" id="IPR025367">
    <property type="entry name" value="DUF4271"/>
</dbReference>
<comment type="caution">
    <text evidence="4">The sequence shown here is derived from an EMBL/GenBank/DDBJ whole genome shotgun (WGS) entry which is preliminary data.</text>
</comment>
<sequence>MQNIFLVRNWLLLLFIFSYLPILAQTTDSAAVKPVVKKKPVVSHTAGDSSRPKPRTAPLKRDAAQVVKKDSTRAALPVVGYQKKDSTRLSADTAGHKTDSVAVAAVPRVKPVSDYDRYMKQLAQENIFLKPGKPRFADTNPLRPYRNMDWLIYLMAGILLILSIVRLAYRKYFSDLFRAFLNPTLSQRQLKDQLSQSPFPNFLLNIFFAIVLGVYFYLVLYRQQVFPQAQPWLLIPALVLLVAVVYGFKYIMLRFCGWLFGNSELADAYIFILYLINKILGVLLVPFLVIIAFCKPEIARTFLYISLFFIVLLVIYRYIRSYSLVRQYLSFSKLHFFLYLCTFEVAPVLILTKVLQNIWLTGNP</sequence>
<dbReference type="EMBL" id="VIWO01000001">
    <property type="protein sequence ID" value="TWF44973.1"/>
    <property type="molecule type" value="Genomic_DNA"/>
</dbReference>
<feature type="region of interest" description="Disordered" evidence="1">
    <location>
        <begin position="41"/>
        <end position="61"/>
    </location>
</feature>
<feature type="transmembrane region" description="Helical" evidence="2">
    <location>
        <begin position="150"/>
        <end position="169"/>
    </location>
</feature>
<evidence type="ECO:0000256" key="2">
    <source>
        <dbReference type="SAM" id="Phobius"/>
    </source>
</evidence>
<feature type="transmembrane region" description="Helical" evidence="2">
    <location>
        <begin position="298"/>
        <end position="316"/>
    </location>
</feature>
<protein>
    <submittedName>
        <fullName evidence="4">Uncharacterized protein DUF4271</fullName>
    </submittedName>
</protein>
<dbReference type="Pfam" id="PF14093">
    <property type="entry name" value="DUF4271"/>
    <property type="match status" value="1"/>
</dbReference>
<dbReference type="AlphaFoldDB" id="A0A561Q3N2"/>
<feature type="chain" id="PRO_5022098106" evidence="3">
    <location>
        <begin position="25"/>
        <end position="364"/>
    </location>
</feature>
<evidence type="ECO:0000313" key="5">
    <source>
        <dbReference type="Proteomes" id="UP000320811"/>
    </source>
</evidence>
<feature type="transmembrane region" description="Helical" evidence="2">
    <location>
        <begin position="232"/>
        <end position="256"/>
    </location>
</feature>
<feature type="transmembrane region" description="Helical" evidence="2">
    <location>
        <begin position="336"/>
        <end position="355"/>
    </location>
</feature>
<keyword evidence="2" id="KW-0812">Transmembrane</keyword>
<evidence type="ECO:0000313" key="4">
    <source>
        <dbReference type="EMBL" id="TWF44973.1"/>
    </source>
</evidence>
<name>A0A561Q3N2_9BACT</name>
<feature type="signal peptide" evidence="3">
    <location>
        <begin position="1"/>
        <end position="24"/>
    </location>
</feature>
<accession>A0A561Q3N2</accession>
<keyword evidence="3" id="KW-0732">Signal</keyword>
<keyword evidence="5" id="KW-1185">Reference proteome</keyword>
<keyword evidence="2" id="KW-0472">Membrane</keyword>
<feature type="transmembrane region" description="Helical" evidence="2">
    <location>
        <begin position="202"/>
        <end position="220"/>
    </location>
</feature>
<evidence type="ECO:0000256" key="1">
    <source>
        <dbReference type="SAM" id="MobiDB-lite"/>
    </source>
</evidence>
<evidence type="ECO:0000256" key="3">
    <source>
        <dbReference type="SAM" id="SignalP"/>
    </source>
</evidence>
<proteinExistence type="predicted"/>
<keyword evidence="2" id="KW-1133">Transmembrane helix</keyword>
<gene>
    <name evidence="4" type="ORF">FHW36_101899</name>
</gene>
<dbReference type="Proteomes" id="UP000320811">
    <property type="component" value="Unassembled WGS sequence"/>
</dbReference>
<feature type="transmembrane region" description="Helical" evidence="2">
    <location>
        <begin position="268"/>
        <end position="292"/>
    </location>
</feature>